<dbReference type="InterPro" id="IPR020013">
    <property type="entry name" value="Flagellar_FlgE/F/G"/>
</dbReference>
<evidence type="ECO:0000259" key="8">
    <source>
        <dbReference type="Pfam" id="PF07559"/>
    </source>
</evidence>
<dbReference type="GO" id="GO:0009425">
    <property type="term" value="C:bacterial-type flagellum basal body"/>
    <property type="evidence" value="ECO:0007669"/>
    <property type="project" value="UniProtKB-SubCell"/>
</dbReference>
<feature type="domain" description="Flagellar hook protein FlgE D2" evidence="8">
    <location>
        <begin position="155"/>
        <end position="280"/>
    </location>
</feature>
<dbReference type="NCBIfam" id="TIGR03506">
    <property type="entry name" value="FlgEFG_subfam"/>
    <property type="match status" value="1"/>
</dbReference>
<evidence type="ECO:0000256" key="4">
    <source>
        <dbReference type="ARBA" id="ARBA00023143"/>
    </source>
</evidence>
<dbReference type="AlphaFoldDB" id="A0A220VB76"/>
<dbReference type="PANTHER" id="PTHR30435:SF1">
    <property type="entry name" value="FLAGELLAR HOOK PROTEIN FLGE"/>
    <property type="match status" value="1"/>
</dbReference>
<dbReference type="Pfam" id="PF07559">
    <property type="entry name" value="FlgE_D2"/>
    <property type="match status" value="1"/>
</dbReference>
<evidence type="ECO:0000259" key="7">
    <source>
        <dbReference type="Pfam" id="PF06429"/>
    </source>
</evidence>
<protein>
    <recommendedName>
        <fullName evidence="3 5">Flagellar hook protein FlgE</fullName>
    </recommendedName>
</protein>
<sequence>MSFEIALTGLEATNTQLDTISNNIANVSTTGFKESRTEFAAIYNGIQPGGVEVASISQNFEKNGNIVGTGRSLDLAINGNGFFQTKDTQNQTIYTRSGIFNTDRDNFIVSNTGLRLQGFTVDATNNVQQGTVGDLRVNTAAIGATATTTFDFSANLNANDTALDPLNFDPLDSNTYNSTYTTQVFDSLGNARTLTQYFIKDINAVATNGWQVNYAFDQTPLATVETLNFDTNGVLIPPATNTVLTSGPIVGANPLSITVNYTGMTQFGSDFGVSQNTSNGNTSGDLSGLRVEDNGLVFANYTNGQSIAQGQVILANFANPQGLLPVNKTGWIQTFASGNPITGAPGTGILGELTPGALEGSNVDLTGELVNLITAQRNYQANAKTISTSDQLTQALFNAV</sequence>
<dbReference type="Gene3D" id="2.60.98.20">
    <property type="entry name" value="Flagellar hook protein FlgE"/>
    <property type="match status" value="1"/>
</dbReference>
<accession>A0A220VB76</accession>
<dbReference type="GO" id="GO:0005829">
    <property type="term" value="C:cytosol"/>
    <property type="evidence" value="ECO:0007669"/>
    <property type="project" value="TreeGrafter"/>
</dbReference>
<feature type="domain" description="Flagellar basal body rod protein N-terminal" evidence="6">
    <location>
        <begin position="4"/>
        <end position="33"/>
    </location>
</feature>
<dbReference type="NCBIfam" id="NF005286">
    <property type="entry name" value="PRK06803.1"/>
    <property type="match status" value="1"/>
</dbReference>
<dbReference type="GO" id="GO:0071978">
    <property type="term" value="P:bacterial-type flagellum-dependent swarming motility"/>
    <property type="evidence" value="ECO:0007669"/>
    <property type="project" value="TreeGrafter"/>
</dbReference>
<comment type="subcellular location">
    <subcellularLocation>
        <location evidence="1 5">Bacterial flagellum basal body</location>
    </subcellularLocation>
</comment>
<feature type="domain" description="Flagellar hook protein FlgE/F/G-like D1" evidence="9">
    <location>
        <begin position="76"/>
        <end position="131"/>
    </location>
</feature>
<gene>
    <name evidence="10" type="primary">flgE</name>
    <name evidence="10" type="ORF">CF386_00235</name>
</gene>
<dbReference type="PANTHER" id="PTHR30435">
    <property type="entry name" value="FLAGELLAR PROTEIN"/>
    <property type="match status" value="1"/>
</dbReference>
<dbReference type="SUPFAM" id="SSF117143">
    <property type="entry name" value="Flagellar hook protein flgE"/>
    <property type="match status" value="1"/>
</dbReference>
<dbReference type="InterPro" id="IPR001444">
    <property type="entry name" value="Flag_bb_rod_N"/>
</dbReference>
<dbReference type="Proteomes" id="UP000242175">
    <property type="component" value="Chromosome large"/>
</dbReference>
<organism evidence="10 11">
    <name type="scientific">Paraphotobacterium marinum</name>
    <dbReference type="NCBI Taxonomy" id="1755811"/>
    <lineage>
        <taxon>Bacteria</taxon>
        <taxon>Pseudomonadati</taxon>
        <taxon>Pseudomonadota</taxon>
        <taxon>Gammaproteobacteria</taxon>
        <taxon>Vibrionales</taxon>
        <taxon>Vibrionaceae</taxon>
        <taxon>Paraphotobacterium</taxon>
    </lineage>
</organism>
<keyword evidence="10" id="KW-0969">Cilium</keyword>
<evidence type="ECO:0000313" key="11">
    <source>
        <dbReference type="Proteomes" id="UP000242175"/>
    </source>
</evidence>
<dbReference type="InterPro" id="IPR010930">
    <property type="entry name" value="Flg_bb/hook_C_dom"/>
</dbReference>
<evidence type="ECO:0000256" key="3">
    <source>
        <dbReference type="ARBA" id="ARBA00019015"/>
    </source>
</evidence>
<keyword evidence="4 5" id="KW-0975">Bacterial flagellum</keyword>
<evidence type="ECO:0000256" key="5">
    <source>
        <dbReference type="RuleBase" id="RU362116"/>
    </source>
</evidence>
<keyword evidence="11" id="KW-1185">Reference proteome</keyword>
<dbReference type="Pfam" id="PF22692">
    <property type="entry name" value="LlgE_F_G_D1"/>
    <property type="match status" value="1"/>
</dbReference>
<dbReference type="Pfam" id="PF00460">
    <property type="entry name" value="Flg_bb_rod"/>
    <property type="match status" value="1"/>
</dbReference>
<dbReference type="OrthoDB" id="8578401at2"/>
<dbReference type="InterPro" id="IPR037925">
    <property type="entry name" value="FlgE/F/G-like"/>
</dbReference>
<evidence type="ECO:0000313" key="10">
    <source>
        <dbReference type="EMBL" id="ASK77628.1"/>
    </source>
</evidence>
<comment type="function">
    <text evidence="5">A flexible structure which links the flagellar filament to the drive apparatus in the basal body.</text>
</comment>
<feature type="domain" description="Flagellar basal-body/hook protein C-terminal" evidence="7">
    <location>
        <begin position="355"/>
        <end position="397"/>
    </location>
</feature>
<dbReference type="Pfam" id="PF06429">
    <property type="entry name" value="Flg_bbr_C"/>
    <property type="match status" value="1"/>
</dbReference>
<evidence type="ECO:0000259" key="6">
    <source>
        <dbReference type="Pfam" id="PF00460"/>
    </source>
</evidence>
<dbReference type="InterPro" id="IPR053967">
    <property type="entry name" value="LlgE_F_G-like_D1"/>
</dbReference>
<dbReference type="InterPro" id="IPR011491">
    <property type="entry name" value="FlgE_D2"/>
</dbReference>
<comment type="similarity">
    <text evidence="2 5">Belongs to the flagella basal body rod proteins family.</text>
</comment>
<evidence type="ECO:0000259" key="9">
    <source>
        <dbReference type="Pfam" id="PF22692"/>
    </source>
</evidence>
<proteinExistence type="inferred from homology"/>
<evidence type="ECO:0000256" key="1">
    <source>
        <dbReference type="ARBA" id="ARBA00004117"/>
    </source>
</evidence>
<dbReference type="RefSeq" id="WP_089072538.1">
    <property type="nucleotide sequence ID" value="NZ_CBCSAM010000001.1"/>
</dbReference>
<dbReference type="GO" id="GO:0009424">
    <property type="term" value="C:bacterial-type flagellum hook"/>
    <property type="evidence" value="ECO:0007669"/>
    <property type="project" value="TreeGrafter"/>
</dbReference>
<dbReference type="InterPro" id="IPR037058">
    <property type="entry name" value="Falgellar_hook_FlgE_sf"/>
</dbReference>
<dbReference type="NCBIfam" id="NF004238">
    <property type="entry name" value="PRK05682.1-1"/>
    <property type="match status" value="1"/>
</dbReference>
<keyword evidence="10" id="KW-0282">Flagellum</keyword>
<keyword evidence="10" id="KW-0966">Cell projection</keyword>
<dbReference type="EMBL" id="CP022355">
    <property type="protein sequence ID" value="ASK77628.1"/>
    <property type="molecule type" value="Genomic_DNA"/>
</dbReference>
<name>A0A220VB76_9GAMM</name>
<reference evidence="10 11" key="1">
    <citation type="journal article" date="2016" name="Int. J. Syst. Evol. Microbiol.">
        <title>Paraphotobacterium marinum gen. nov., sp. nov., a member of the family Vibrionaceae, isolated from surface seawater.</title>
        <authorList>
            <person name="Huang Z."/>
            <person name="Dong C."/>
            <person name="Shao Z."/>
        </authorList>
    </citation>
    <scope>NUCLEOTIDE SEQUENCE [LARGE SCALE GENOMIC DNA]</scope>
    <source>
        <strain evidence="10 11">NSCS20N07D</strain>
    </source>
</reference>
<dbReference type="InterPro" id="IPR019776">
    <property type="entry name" value="Flagellar_basal_body_rod_CS"/>
</dbReference>
<dbReference type="PROSITE" id="PS00588">
    <property type="entry name" value="FLAGELLA_BB_ROD"/>
    <property type="match status" value="1"/>
</dbReference>
<evidence type="ECO:0000256" key="2">
    <source>
        <dbReference type="ARBA" id="ARBA00009677"/>
    </source>
</evidence>
<dbReference type="KEGG" id="pmai:CF386_00235"/>